<dbReference type="AlphaFoldDB" id="A0A5S4YSJ7"/>
<dbReference type="GO" id="GO:0016757">
    <property type="term" value="F:glycosyltransferase activity"/>
    <property type="evidence" value="ECO:0007669"/>
    <property type="project" value="UniProtKB-KW"/>
</dbReference>
<keyword evidence="2" id="KW-0328">Glycosyltransferase</keyword>
<comment type="caution">
    <text evidence="2">The sequence shown here is derived from an EMBL/GenBank/DDBJ whole genome shotgun (WGS) entry which is preliminary data.</text>
</comment>
<dbReference type="Proteomes" id="UP000324797">
    <property type="component" value="Unassembled WGS sequence"/>
</dbReference>
<accession>A0A5S4YSJ7</accession>
<proteinExistence type="predicted"/>
<reference evidence="2 3" key="1">
    <citation type="submission" date="2019-08" db="EMBL/GenBank/DDBJ databases">
        <title>Bradyrhizobium hipponensis sp. nov., a rhizobium isolated from a Lupinus angustifolius root nodule in Tunisia.</title>
        <authorList>
            <person name="Off K."/>
            <person name="Rejili M."/>
            <person name="Mars M."/>
            <person name="Brachmann A."/>
            <person name="Marin M."/>
        </authorList>
    </citation>
    <scope>NUCLEOTIDE SEQUENCE [LARGE SCALE GENOMIC DNA]</scope>
    <source>
        <strain evidence="3">aSej3</strain>
    </source>
</reference>
<evidence type="ECO:0000313" key="2">
    <source>
        <dbReference type="EMBL" id="TYO67023.1"/>
    </source>
</evidence>
<keyword evidence="2" id="KW-0808">Transferase</keyword>
<dbReference type="InterPro" id="IPR000836">
    <property type="entry name" value="PRTase_dom"/>
</dbReference>
<dbReference type="InterPro" id="IPR029057">
    <property type="entry name" value="PRTase-like"/>
</dbReference>
<protein>
    <submittedName>
        <fullName evidence="2">Phosphoribosyltransferase</fullName>
    </submittedName>
</protein>
<gene>
    <name evidence="2" type="ORF">FXV83_07380</name>
</gene>
<dbReference type="PANTHER" id="PTHR43218:SF1">
    <property type="entry name" value="PHOSPHORIBOSYLTRANSFERASE"/>
    <property type="match status" value="1"/>
</dbReference>
<keyword evidence="3" id="KW-1185">Reference proteome</keyword>
<dbReference type="EMBL" id="VSTH01000021">
    <property type="protein sequence ID" value="TYO67023.1"/>
    <property type="molecule type" value="Genomic_DNA"/>
</dbReference>
<sequence>MTASESYIEPTTGYWQDLTPHIPARFSATPPYRFGYPAPLPCGRILVLPLRQLPDGDRAVASLIANQASNLVVAALADHMATQARVFDADIIVGLPTLGLAFASLVAERLGQARYVPLGYSRKFWYDDALSEPATSITSPEAGKKLRLDPNLLPLIEGRRAVLIDDAISTGATAVAAARLLQKIGVEIAGMVVAMKQTNRWEVTTAALSAPFPVRAVYGCPLFQRSEAGWMPLMETQPAIP</sequence>
<dbReference type="CDD" id="cd06223">
    <property type="entry name" value="PRTases_typeI"/>
    <property type="match status" value="1"/>
</dbReference>
<dbReference type="SUPFAM" id="SSF53271">
    <property type="entry name" value="PRTase-like"/>
    <property type="match status" value="1"/>
</dbReference>
<dbReference type="Pfam" id="PF00156">
    <property type="entry name" value="Pribosyltran"/>
    <property type="match status" value="1"/>
</dbReference>
<evidence type="ECO:0000313" key="3">
    <source>
        <dbReference type="Proteomes" id="UP000324797"/>
    </source>
</evidence>
<name>A0A5S4YSJ7_9BRAD</name>
<feature type="domain" description="Phosphoribosyltransferase" evidence="1">
    <location>
        <begin position="87"/>
        <end position="202"/>
    </location>
</feature>
<dbReference type="NCBIfam" id="NF004689">
    <property type="entry name" value="PRK06031.1"/>
    <property type="match status" value="1"/>
</dbReference>
<dbReference type="Gene3D" id="3.40.50.2020">
    <property type="match status" value="1"/>
</dbReference>
<organism evidence="2 3">
    <name type="scientific">Bradyrhizobium hipponense</name>
    <dbReference type="NCBI Taxonomy" id="2605638"/>
    <lineage>
        <taxon>Bacteria</taxon>
        <taxon>Pseudomonadati</taxon>
        <taxon>Pseudomonadota</taxon>
        <taxon>Alphaproteobacteria</taxon>
        <taxon>Hyphomicrobiales</taxon>
        <taxon>Nitrobacteraceae</taxon>
        <taxon>Bradyrhizobium</taxon>
    </lineage>
</organism>
<evidence type="ECO:0000259" key="1">
    <source>
        <dbReference type="Pfam" id="PF00156"/>
    </source>
</evidence>
<dbReference type="RefSeq" id="WP_148738532.1">
    <property type="nucleotide sequence ID" value="NZ_VSTH01000021.1"/>
</dbReference>
<dbReference type="PANTHER" id="PTHR43218">
    <property type="entry name" value="PHOSPHORIBOSYLTRANSFERASE-RELATED"/>
    <property type="match status" value="1"/>
</dbReference>